<dbReference type="EMBL" id="AUWY01000057">
    <property type="protein sequence ID" value="EQB32862.1"/>
    <property type="molecule type" value="Genomic_DNA"/>
</dbReference>
<dbReference type="PATRIC" id="fig|1346791.3.peg.1424"/>
<dbReference type="PANTHER" id="PTHR47197:SF3">
    <property type="entry name" value="DIHYDRO-HEME D1 DEHYDROGENASE"/>
    <property type="match status" value="1"/>
</dbReference>
<sequence length="387" mass="39036">MRRSVALTALALLALPASLSAQIVLSANDGKQVRPGEDPSTRTADSVSVIDLRSYPPRVLGQVAAPASMIGPPASVAVARDSGFALVTAAQSLSADGKVEPAMTVSVIDLADPAHPTVVQTAQAGPGASGVAINRAGTLAMVASTGDDSVTVFAVQGKRLTSVGKVQLAAKARPTDVAFAPDGATGLIVAQGAGRLIPFTISGTDVKVTGEGFAPGVQPYGVSFSADGRFAYNTNLGGNPDPAGATPARGPRMGTITAVNLASGAVTPVEVGYTPEHVTISADGRYLAAVVHNGSGGAPGSPGYNPNGSLQVYRVAGTKLTKVADAPSGAWCQGALFSTDARTLLLQCAVARQIEVYRFDGKSLKRDEAATIRIDGRPGALGTALTR</sequence>
<protein>
    <recommendedName>
        <fullName evidence="4">Lactonase</fullName>
    </recommendedName>
</protein>
<dbReference type="OrthoDB" id="916694at2"/>
<evidence type="ECO:0000256" key="1">
    <source>
        <dbReference type="SAM" id="SignalP"/>
    </source>
</evidence>
<dbReference type="Proteomes" id="UP000015523">
    <property type="component" value="Unassembled WGS sequence"/>
</dbReference>
<dbReference type="Pfam" id="PF10282">
    <property type="entry name" value="Lactonase"/>
    <property type="match status" value="1"/>
</dbReference>
<evidence type="ECO:0008006" key="4">
    <source>
        <dbReference type="Google" id="ProtNLM"/>
    </source>
</evidence>
<keyword evidence="3" id="KW-1185">Reference proteome</keyword>
<evidence type="ECO:0000313" key="2">
    <source>
        <dbReference type="EMBL" id="EQB32862.1"/>
    </source>
</evidence>
<dbReference type="InterPro" id="IPR011048">
    <property type="entry name" value="Haem_d1_sf"/>
</dbReference>
<name>T0J7P5_9SPHN</name>
<dbReference type="InterPro" id="IPR019405">
    <property type="entry name" value="Lactonase_7-beta_prop"/>
</dbReference>
<dbReference type="InterPro" id="IPR015943">
    <property type="entry name" value="WD40/YVTN_repeat-like_dom_sf"/>
</dbReference>
<accession>T0J7P5</accession>
<evidence type="ECO:0000313" key="3">
    <source>
        <dbReference type="Proteomes" id="UP000015523"/>
    </source>
</evidence>
<reference evidence="2 3" key="1">
    <citation type="journal article" date="2013" name="Genome Announc.">
        <title>Draft Genome Sequence of Sphingobium ummariense Strain RL-3, a Hexachlorocyclohexane-Degrading Bacterium.</title>
        <authorList>
            <person name="Kohli P."/>
            <person name="Dua A."/>
            <person name="Sangwan N."/>
            <person name="Oldach P."/>
            <person name="Khurana J.P."/>
            <person name="Lal R."/>
        </authorList>
    </citation>
    <scope>NUCLEOTIDE SEQUENCE [LARGE SCALE GENOMIC DNA]</scope>
    <source>
        <strain evidence="2 3">RL-3</strain>
    </source>
</reference>
<feature type="chain" id="PRO_5004565630" description="Lactonase" evidence="1">
    <location>
        <begin position="22"/>
        <end position="387"/>
    </location>
</feature>
<keyword evidence="1" id="KW-0732">Signal</keyword>
<proteinExistence type="predicted"/>
<feature type="signal peptide" evidence="1">
    <location>
        <begin position="1"/>
        <end position="21"/>
    </location>
</feature>
<comment type="caution">
    <text evidence="2">The sequence shown here is derived from an EMBL/GenBank/DDBJ whole genome shotgun (WGS) entry which is preliminary data.</text>
</comment>
<dbReference type="SUPFAM" id="SSF51004">
    <property type="entry name" value="C-terminal (heme d1) domain of cytochrome cd1-nitrite reductase"/>
    <property type="match status" value="1"/>
</dbReference>
<dbReference type="RefSeq" id="WP_021317380.1">
    <property type="nucleotide sequence ID" value="NZ_AUWY01000057.1"/>
</dbReference>
<dbReference type="Gene3D" id="2.130.10.10">
    <property type="entry name" value="YVTN repeat-like/Quinoprotein amine dehydrogenase"/>
    <property type="match status" value="2"/>
</dbReference>
<dbReference type="AlphaFoldDB" id="T0J7P5"/>
<dbReference type="PANTHER" id="PTHR47197">
    <property type="entry name" value="PROTEIN NIRF"/>
    <property type="match status" value="1"/>
</dbReference>
<dbReference type="STRING" id="1346791.M529_07435"/>
<dbReference type="eggNOG" id="COG3391">
    <property type="taxonomic scope" value="Bacteria"/>
</dbReference>
<dbReference type="InterPro" id="IPR051200">
    <property type="entry name" value="Host-pathogen_enzymatic-act"/>
</dbReference>
<organism evidence="2 3">
    <name type="scientific">Sphingobium ummariense RL-3</name>
    <dbReference type="NCBI Taxonomy" id="1346791"/>
    <lineage>
        <taxon>Bacteria</taxon>
        <taxon>Pseudomonadati</taxon>
        <taxon>Pseudomonadota</taxon>
        <taxon>Alphaproteobacteria</taxon>
        <taxon>Sphingomonadales</taxon>
        <taxon>Sphingomonadaceae</taxon>
        <taxon>Sphingobium</taxon>
    </lineage>
</organism>
<gene>
    <name evidence="2" type="ORF">M529_07435</name>
</gene>